<dbReference type="GO" id="GO:0005829">
    <property type="term" value="C:cytosol"/>
    <property type="evidence" value="ECO:0007669"/>
    <property type="project" value="TreeGrafter"/>
</dbReference>
<dbReference type="PANTHER" id="PTHR21047:SF2">
    <property type="entry name" value="THYMIDINE DIPHOSPHO-4-KETO-RHAMNOSE 3,5-EPIMERASE"/>
    <property type="match status" value="1"/>
</dbReference>
<dbReference type="SUPFAM" id="SSF51182">
    <property type="entry name" value="RmlC-like cupins"/>
    <property type="match status" value="1"/>
</dbReference>
<dbReference type="AlphaFoldDB" id="A0A8T7LWH2"/>
<name>A0A8T7LWH2_9CHLR</name>
<dbReference type="Proteomes" id="UP001431572">
    <property type="component" value="Chromosome 1"/>
</dbReference>
<dbReference type="GO" id="GO:0008830">
    <property type="term" value="F:dTDP-4-dehydrorhamnose 3,5-epimerase activity"/>
    <property type="evidence" value="ECO:0007669"/>
    <property type="project" value="InterPro"/>
</dbReference>
<dbReference type="EMBL" id="CP128399">
    <property type="protein sequence ID" value="WJW67093.1"/>
    <property type="molecule type" value="Genomic_DNA"/>
</dbReference>
<reference evidence="2 4" key="1">
    <citation type="submission" date="2020-06" db="EMBL/GenBank/DDBJ databases">
        <title>Anoxygenic phototrophic Chloroflexota member uses a Type I reaction center.</title>
        <authorList>
            <person name="Tsuji J.M."/>
            <person name="Shaw N.A."/>
            <person name="Nagashima S."/>
            <person name="Venkiteswaran J."/>
            <person name="Schiff S.L."/>
            <person name="Hanada S."/>
            <person name="Tank M."/>
            <person name="Neufeld J.D."/>
        </authorList>
    </citation>
    <scope>NUCLEOTIDE SEQUENCE [LARGE SCALE GENOMIC DNA]</scope>
    <source>
        <strain evidence="2">L227-S17</strain>
    </source>
</reference>
<dbReference type="RefSeq" id="WP_341468989.1">
    <property type="nucleotide sequence ID" value="NZ_CP128399.1"/>
</dbReference>
<dbReference type="InterPro" id="IPR011051">
    <property type="entry name" value="RmlC_Cupin_sf"/>
</dbReference>
<evidence type="ECO:0000313" key="2">
    <source>
        <dbReference type="EMBL" id="NWJ45217.1"/>
    </source>
</evidence>
<sequence>MRDAILVEVKIEGIAFHQIRTFSDNRGFFREVARMDLPLFEEGFARKFHASLALGKAPLWMCHPTETAWFYVPTGAVSLQLRDLREKSSTFGVQIQYELSGAEQASVIKIPAGVAYSFEALNASCAEIIQLVGANYSHKNLKYFPFEKSH</sequence>
<reference evidence="3" key="2">
    <citation type="journal article" date="2024" name="Nature">
        <title>Anoxygenic phototroph of the Chloroflexota uses a type I reaction centre.</title>
        <authorList>
            <person name="Tsuji J.M."/>
            <person name="Shaw N.A."/>
            <person name="Nagashima S."/>
            <person name="Venkiteswaran J.J."/>
            <person name="Schiff S.L."/>
            <person name="Watanabe T."/>
            <person name="Fukui M."/>
            <person name="Hanada S."/>
            <person name="Tank M."/>
            <person name="Neufeld J.D."/>
        </authorList>
    </citation>
    <scope>NUCLEOTIDE SEQUENCE</scope>
    <source>
        <strain evidence="3">L227-S17</strain>
    </source>
</reference>
<evidence type="ECO:0000313" key="5">
    <source>
        <dbReference type="Proteomes" id="UP001431572"/>
    </source>
</evidence>
<evidence type="ECO:0000256" key="1">
    <source>
        <dbReference type="PIRSR" id="PIRSR600888-3"/>
    </source>
</evidence>
<evidence type="ECO:0000313" key="3">
    <source>
        <dbReference type="EMBL" id="WJW67093.1"/>
    </source>
</evidence>
<dbReference type="Pfam" id="PF00908">
    <property type="entry name" value="dTDP_sugar_isom"/>
    <property type="match status" value="1"/>
</dbReference>
<evidence type="ECO:0000313" key="4">
    <source>
        <dbReference type="Proteomes" id="UP000521676"/>
    </source>
</evidence>
<proteinExistence type="predicted"/>
<organism evidence="2 4">
    <name type="scientific">Candidatus Chlorohelix allophototropha</name>
    <dbReference type="NCBI Taxonomy" id="3003348"/>
    <lineage>
        <taxon>Bacteria</taxon>
        <taxon>Bacillati</taxon>
        <taxon>Chloroflexota</taxon>
        <taxon>Chloroflexia</taxon>
        <taxon>Candidatus Chloroheliales</taxon>
        <taxon>Candidatus Chloroheliaceae</taxon>
        <taxon>Candidatus Chlorohelix</taxon>
    </lineage>
</organism>
<dbReference type="Proteomes" id="UP000521676">
    <property type="component" value="Unassembled WGS sequence"/>
</dbReference>
<gene>
    <name evidence="2" type="ORF">HXX08_04980</name>
    <name evidence="3" type="ORF">OZ401_000344</name>
</gene>
<dbReference type="GO" id="GO:0000271">
    <property type="term" value="P:polysaccharide biosynthetic process"/>
    <property type="evidence" value="ECO:0007669"/>
    <property type="project" value="TreeGrafter"/>
</dbReference>
<dbReference type="InterPro" id="IPR014710">
    <property type="entry name" value="RmlC-like_jellyroll"/>
</dbReference>
<dbReference type="Gene3D" id="2.60.120.10">
    <property type="entry name" value="Jelly Rolls"/>
    <property type="match status" value="1"/>
</dbReference>
<dbReference type="InterPro" id="IPR000888">
    <property type="entry name" value="RmlC-like"/>
</dbReference>
<accession>A0A8T7LWH2</accession>
<protein>
    <submittedName>
        <fullName evidence="2">dTDP-4-dehydrorhamnose 3,5-epimerase family protein</fullName>
    </submittedName>
</protein>
<dbReference type="PANTHER" id="PTHR21047">
    <property type="entry name" value="DTDP-6-DEOXY-D-GLUCOSE-3,5 EPIMERASE"/>
    <property type="match status" value="1"/>
</dbReference>
<keyword evidence="5" id="KW-1185">Reference proteome</keyword>
<feature type="site" description="Participates in a stacking interaction with the thymidine ring of dTDP-4-oxo-6-deoxyglucose" evidence="1">
    <location>
        <position position="136"/>
    </location>
</feature>
<dbReference type="EMBL" id="JACATZ010000001">
    <property type="protein sequence ID" value="NWJ45217.1"/>
    <property type="molecule type" value="Genomic_DNA"/>
</dbReference>